<proteinExistence type="predicted"/>
<organism evidence="1 2">
    <name type="scientific">Alkaliphilus metalliredigens (strain QYMF)</name>
    <dbReference type="NCBI Taxonomy" id="293826"/>
    <lineage>
        <taxon>Bacteria</taxon>
        <taxon>Bacillati</taxon>
        <taxon>Bacillota</taxon>
        <taxon>Clostridia</taxon>
        <taxon>Peptostreptococcales</taxon>
        <taxon>Natronincolaceae</taxon>
        <taxon>Alkaliphilus</taxon>
    </lineage>
</organism>
<dbReference type="Proteomes" id="UP000001572">
    <property type="component" value="Chromosome"/>
</dbReference>
<dbReference type="EMBL" id="CP000724">
    <property type="protein sequence ID" value="ABR49560.1"/>
    <property type="molecule type" value="Genomic_DNA"/>
</dbReference>
<name>A6TTP2_ALKMQ</name>
<keyword evidence="2" id="KW-1185">Reference proteome</keyword>
<evidence type="ECO:0000313" key="1">
    <source>
        <dbReference type="EMBL" id="ABR49560.1"/>
    </source>
</evidence>
<dbReference type="Gene3D" id="3.30.70.100">
    <property type="match status" value="1"/>
</dbReference>
<dbReference type="STRING" id="293826.Amet_3432"/>
<evidence type="ECO:0000313" key="2">
    <source>
        <dbReference type="Proteomes" id="UP000001572"/>
    </source>
</evidence>
<dbReference type="GO" id="GO:0046872">
    <property type="term" value="F:metal ion binding"/>
    <property type="evidence" value="ECO:0007669"/>
    <property type="project" value="InterPro"/>
</dbReference>
<dbReference type="HOGENOM" id="CLU_2327676_0_0_9"/>
<evidence type="ECO:0008006" key="3">
    <source>
        <dbReference type="Google" id="ProtNLM"/>
    </source>
</evidence>
<dbReference type="SUPFAM" id="SSF55008">
    <property type="entry name" value="HMA, heavy metal-associated domain"/>
    <property type="match status" value="1"/>
</dbReference>
<gene>
    <name evidence="1" type="ordered locus">Amet_3432</name>
</gene>
<dbReference type="KEGG" id="amt:Amet_3432"/>
<dbReference type="RefSeq" id="WP_012064523.1">
    <property type="nucleotide sequence ID" value="NC_009633.1"/>
</dbReference>
<sequence>MSIYKRIHQFQQERTASMTLFISNMTSNEDYTRIVEALQQHNGIKNIGPFTKKNTLDITYNPSIFNITAIHYLIGQLGYRLGVKRNHTYTPKAQKKGG</sequence>
<accession>A6TTP2</accession>
<dbReference type="OrthoDB" id="1955173at2"/>
<dbReference type="AlphaFoldDB" id="A6TTP2"/>
<dbReference type="InterPro" id="IPR036163">
    <property type="entry name" value="HMA_dom_sf"/>
</dbReference>
<reference evidence="2" key="1">
    <citation type="journal article" date="2016" name="Genome Announc.">
        <title>Complete genome sequence of Alkaliphilus metalliredigens strain QYMF, an alkaliphilic and metal-reducing bacterium isolated from borax-contaminated leachate ponds.</title>
        <authorList>
            <person name="Hwang C."/>
            <person name="Copeland A."/>
            <person name="Lucas S."/>
            <person name="Lapidus A."/>
            <person name="Barry K."/>
            <person name="Detter J.C."/>
            <person name="Glavina Del Rio T."/>
            <person name="Hammon N."/>
            <person name="Israni S."/>
            <person name="Dalin E."/>
            <person name="Tice H."/>
            <person name="Pitluck S."/>
            <person name="Chertkov O."/>
            <person name="Brettin T."/>
            <person name="Bruce D."/>
            <person name="Han C."/>
            <person name="Schmutz J."/>
            <person name="Larimer F."/>
            <person name="Land M.L."/>
            <person name="Hauser L."/>
            <person name="Kyrpides N."/>
            <person name="Mikhailova N."/>
            <person name="Ye Q."/>
            <person name="Zhou J."/>
            <person name="Richardson P."/>
            <person name="Fields M.W."/>
        </authorList>
    </citation>
    <scope>NUCLEOTIDE SEQUENCE [LARGE SCALE GENOMIC DNA]</scope>
    <source>
        <strain evidence="2">QYMF</strain>
    </source>
</reference>
<protein>
    <recommendedName>
        <fullName evidence="3">HMA domain-containing protein</fullName>
    </recommendedName>
</protein>